<organism evidence="12 13">
    <name type="scientific">Tanacetum coccineum</name>
    <dbReference type="NCBI Taxonomy" id="301880"/>
    <lineage>
        <taxon>Eukaryota</taxon>
        <taxon>Viridiplantae</taxon>
        <taxon>Streptophyta</taxon>
        <taxon>Embryophyta</taxon>
        <taxon>Tracheophyta</taxon>
        <taxon>Spermatophyta</taxon>
        <taxon>Magnoliopsida</taxon>
        <taxon>eudicotyledons</taxon>
        <taxon>Gunneridae</taxon>
        <taxon>Pentapetalae</taxon>
        <taxon>asterids</taxon>
        <taxon>campanulids</taxon>
        <taxon>Asterales</taxon>
        <taxon>Asteraceae</taxon>
        <taxon>Asteroideae</taxon>
        <taxon>Anthemideae</taxon>
        <taxon>Anthemidinae</taxon>
        <taxon>Tanacetum</taxon>
    </lineage>
</organism>
<dbReference type="InterPro" id="IPR019545">
    <property type="entry name" value="DM13_domain"/>
</dbReference>
<dbReference type="InterPro" id="IPR057443">
    <property type="entry name" value="At5g54830-like"/>
</dbReference>
<dbReference type="SMART" id="SM00665">
    <property type="entry name" value="B561"/>
    <property type="match status" value="1"/>
</dbReference>
<evidence type="ECO:0000256" key="8">
    <source>
        <dbReference type="SAM" id="SignalP"/>
    </source>
</evidence>
<keyword evidence="6 7" id="KW-0472">Membrane</keyword>
<keyword evidence="2" id="KW-0813">Transport</keyword>
<dbReference type="CDD" id="cd08760">
    <property type="entry name" value="Cyt_b561_FRRS1_like"/>
    <property type="match status" value="1"/>
</dbReference>
<dbReference type="PANTHER" id="PTHR47281:SF1">
    <property type="entry name" value="OS09G0557700 PROTEIN"/>
    <property type="match status" value="1"/>
</dbReference>
<keyword evidence="8" id="KW-0732">Signal</keyword>
<feature type="domain" description="Cytochrome b561" evidence="10">
    <location>
        <begin position="653"/>
        <end position="850"/>
    </location>
</feature>
<gene>
    <name evidence="12" type="ORF">Tco_0748146</name>
</gene>
<feature type="signal peptide" evidence="8">
    <location>
        <begin position="1"/>
        <end position="24"/>
    </location>
</feature>
<evidence type="ECO:0000259" key="11">
    <source>
        <dbReference type="PROSITE" id="PS51549"/>
    </source>
</evidence>
<sequence length="904" mass="102080">MANAESFLYISLWFLVCMFGLSISAPDPGHNCPKTNTSLLDFTSDFVMCQHQLRGYFTIINDCSFKVQGFDMLSGGPDVHWWGAVGDNYDNLTSGFVISDYKFKTKIYKNESFTVGLMSNVTWDDIKIVSIWKTSTASNFGHVVLKERSEAPTPAPAPSSNVNFTGSTVVEIDGEPTMFDNCKVLLDTYRLRWTLRSEDNVIDIGLEGAIDIQKYMAFGWADPFKEHDHMLGADVAVTGFTEKGMPFVDDYHITKYSECAKNKNGKAEGVCPDTMYVESDGDRDKVNNTMLVYGHRKDGVSFVRYQRPLKSIDKKYDWNVDDKKNMTCIWALGLIKSPDSIIPYYIPENHGKTYGHVHINVSERVNDCVGPLDAKNKQDQDLVIADKKEPLVVTSGPALHYPNPPNPSKVFYINKKESPLLRVERGVPVKFSVQAGHNVAFYITSDPLGGNATSRNLLETIYAGGPEAHGVHSNPKEVKWAPGRNTPNEVYYQSFYAKKMGWKVQVVDGGLTDMYNNSVLLDDQQVTFFWTLSKKSISIAARGEKKSGYLAIGFGSKMVNSFAYVGWVDANGTGHVNTYWIDGMNAQSLHPTNENLTHVRCKSEHGVITLEFTRPLNLNCDKHKQIECKNIVEPTSPLKVIWAMGTEWSSNHLTQNNMHSRTSTKPVRISLIRGSAEAEEDLRPVLAVHGFMMFLAWGVFFPFGIVAARYMKHLNGDVWFKIHVYSQWSGLSITFLGILFAVAELRGLNIHFLHVKVGTLTLILGCIQPINAYLRPKRTNIDEGPLPQRLVWEYIHTYVGRWAVFIGIFAILSGMKHLGERYDGENIRKLIWAFFVWVLVGVITVLYLEYSKKRYIHNWVLRNDEDEGDEITDLLSPSRIHGVDVEKLSRSSRRSEVQLEPLSR</sequence>
<feature type="domain" description="DOMON" evidence="9">
    <location>
        <begin position="187"/>
        <end position="333"/>
    </location>
</feature>
<keyword evidence="5 7" id="KW-1133">Transmembrane helix</keyword>
<dbReference type="InterPro" id="IPR045879">
    <property type="entry name" value="B561A"/>
</dbReference>
<feature type="domain" description="DM13" evidence="11">
    <location>
        <begin position="40"/>
        <end position="146"/>
    </location>
</feature>
<dbReference type="PANTHER" id="PTHR47281">
    <property type="entry name" value="OS09G0557700 PROTEIN"/>
    <property type="match status" value="1"/>
</dbReference>
<feature type="transmembrane region" description="Helical" evidence="7">
    <location>
        <begin position="722"/>
        <end position="743"/>
    </location>
</feature>
<dbReference type="Pfam" id="PF10517">
    <property type="entry name" value="DM13"/>
    <property type="match status" value="1"/>
</dbReference>
<evidence type="ECO:0000256" key="2">
    <source>
        <dbReference type="ARBA" id="ARBA00022448"/>
    </source>
</evidence>
<feature type="transmembrane region" description="Helical" evidence="7">
    <location>
        <begin position="795"/>
        <end position="815"/>
    </location>
</feature>
<evidence type="ECO:0000256" key="1">
    <source>
        <dbReference type="ARBA" id="ARBA00004370"/>
    </source>
</evidence>
<dbReference type="InterPro" id="IPR005018">
    <property type="entry name" value="DOMON_domain"/>
</dbReference>
<keyword evidence="3 7" id="KW-0812">Transmembrane</keyword>
<name>A0ABQ4YVP0_9ASTR</name>
<comment type="subcellular location">
    <subcellularLocation>
        <location evidence="1">Membrane</location>
    </subcellularLocation>
</comment>
<reference evidence="12" key="2">
    <citation type="submission" date="2022-01" db="EMBL/GenBank/DDBJ databases">
        <authorList>
            <person name="Yamashiro T."/>
            <person name="Shiraishi A."/>
            <person name="Satake H."/>
            <person name="Nakayama K."/>
        </authorList>
    </citation>
    <scope>NUCLEOTIDE SEQUENCE</scope>
</reference>
<comment type="caution">
    <text evidence="12">The sequence shown here is derived from an EMBL/GenBank/DDBJ whole genome shotgun (WGS) entry which is preliminary data.</text>
</comment>
<evidence type="ECO:0000259" key="10">
    <source>
        <dbReference type="PROSITE" id="PS50939"/>
    </source>
</evidence>
<evidence type="ECO:0000256" key="5">
    <source>
        <dbReference type="ARBA" id="ARBA00022989"/>
    </source>
</evidence>
<evidence type="ECO:0000256" key="7">
    <source>
        <dbReference type="SAM" id="Phobius"/>
    </source>
</evidence>
<dbReference type="InterPro" id="IPR045266">
    <property type="entry name" value="DOH_DOMON"/>
</dbReference>
<dbReference type="Proteomes" id="UP001151760">
    <property type="component" value="Unassembled WGS sequence"/>
</dbReference>
<keyword evidence="13" id="KW-1185">Reference proteome</keyword>
<evidence type="ECO:0000259" key="9">
    <source>
        <dbReference type="PROSITE" id="PS50836"/>
    </source>
</evidence>
<evidence type="ECO:0000313" key="12">
    <source>
        <dbReference type="EMBL" id="GJS81605.1"/>
    </source>
</evidence>
<dbReference type="PROSITE" id="PS50939">
    <property type="entry name" value="CYTOCHROME_B561"/>
    <property type="match status" value="1"/>
</dbReference>
<dbReference type="SMART" id="SM00664">
    <property type="entry name" value="DoH"/>
    <property type="match status" value="2"/>
</dbReference>
<dbReference type="PROSITE" id="PS50836">
    <property type="entry name" value="DOMON"/>
    <property type="match status" value="2"/>
</dbReference>
<evidence type="ECO:0000256" key="4">
    <source>
        <dbReference type="ARBA" id="ARBA00022982"/>
    </source>
</evidence>
<dbReference type="SMART" id="SM00686">
    <property type="entry name" value="DM13"/>
    <property type="match status" value="1"/>
</dbReference>
<dbReference type="Pfam" id="PF03351">
    <property type="entry name" value="DOMON"/>
    <property type="match status" value="2"/>
</dbReference>
<dbReference type="Gene3D" id="1.20.120.1770">
    <property type="match status" value="1"/>
</dbReference>
<dbReference type="InterPro" id="IPR006593">
    <property type="entry name" value="Cyt_b561/ferric_Rdtase_TM"/>
</dbReference>
<feature type="domain" description="DOMON" evidence="9">
    <location>
        <begin position="524"/>
        <end position="645"/>
    </location>
</feature>
<dbReference type="Pfam" id="PF25489">
    <property type="entry name" value="At5g54830"/>
    <property type="match status" value="1"/>
</dbReference>
<dbReference type="CDD" id="cd09631">
    <property type="entry name" value="DOMON_DOH"/>
    <property type="match status" value="2"/>
</dbReference>
<evidence type="ECO:0000256" key="3">
    <source>
        <dbReference type="ARBA" id="ARBA00022692"/>
    </source>
</evidence>
<proteinExistence type="predicted"/>
<accession>A0ABQ4YVP0</accession>
<keyword evidence="4" id="KW-0249">Electron transport</keyword>
<feature type="transmembrane region" description="Helical" evidence="7">
    <location>
        <begin position="686"/>
        <end position="710"/>
    </location>
</feature>
<reference evidence="12" key="1">
    <citation type="journal article" date="2022" name="Int. J. Mol. Sci.">
        <title>Draft Genome of Tanacetum Coccineum: Genomic Comparison of Closely Related Tanacetum-Family Plants.</title>
        <authorList>
            <person name="Yamashiro T."/>
            <person name="Shiraishi A."/>
            <person name="Nakayama K."/>
            <person name="Satake H."/>
        </authorList>
    </citation>
    <scope>NUCLEOTIDE SEQUENCE</scope>
</reference>
<evidence type="ECO:0000313" key="13">
    <source>
        <dbReference type="Proteomes" id="UP001151760"/>
    </source>
</evidence>
<feature type="transmembrane region" description="Helical" evidence="7">
    <location>
        <begin position="755"/>
        <end position="774"/>
    </location>
</feature>
<protein>
    <submittedName>
        <fullName evidence="12">Cytochrome b561, DM13 and DOMON domain-containing protein</fullName>
    </submittedName>
</protein>
<dbReference type="EMBL" id="BQNB010010760">
    <property type="protein sequence ID" value="GJS81605.1"/>
    <property type="molecule type" value="Genomic_DNA"/>
</dbReference>
<feature type="chain" id="PRO_5046573967" evidence="8">
    <location>
        <begin position="25"/>
        <end position="904"/>
    </location>
</feature>
<feature type="transmembrane region" description="Helical" evidence="7">
    <location>
        <begin position="830"/>
        <end position="848"/>
    </location>
</feature>
<dbReference type="PROSITE" id="PS51549">
    <property type="entry name" value="DM13"/>
    <property type="match status" value="1"/>
</dbReference>
<evidence type="ECO:0000256" key="6">
    <source>
        <dbReference type="ARBA" id="ARBA00023136"/>
    </source>
</evidence>